<reference evidence="4 5" key="1">
    <citation type="submission" date="2020-03" db="EMBL/GenBank/DDBJ databases">
        <title>Whole genome shotgun sequence of Phytohabitans houttuyneae NBRC 108639.</title>
        <authorList>
            <person name="Komaki H."/>
            <person name="Tamura T."/>
        </authorList>
    </citation>
    <scope>NUCLEOTIDE SEQUENCE [LARGE SCALE GENOMIC DNA]</scope>
    <source>
        <strain evidence="4 5">NBRC 108639</strain>
    </source>
</reference>
<feature type="transmembrane region" description="Helical" evidence="2">
    <location>
        <begin position="396"/>
        <end position="414"/>
    </location>
</feature>
<dbReference type="GO" id="GO:0006508">
    <property type="term" value="P:proteolysis"/>
    <property type="evidence" value="ECO:0007669"/>
    <property type="project" value="InterPro"/>
</dbReference>
<protein>
    <recommendedName>
        <fullName evidence="3">Peptidase S9 prolyl oligopeptidase catalytic domain-containing protein</fullName>
    </recommendedName>
</protein>
<accession>A0A6V8KNP1</accession>
<dbReference type="Pfam" id="PF00326">
    <property type="entry name" value="Peptidase_S9"/>
    <property type="match status" value="1"/>
</dbReference>
<dbReference type="AlphaFoldDB" id="A0A6V8KNP1"/>
<dbReference type="InterPro" id="IPR029058">
    <property type="entry name" value="AB_hydrolase_fold"/>
</dbReference>
<dbReference type="PANTHER" id="PTHR43265">
    <property type="entry name" value="ESTERASE ESTD"/>
    <property type="match status" value="1"/>
</dbReference>
<feature type="transmembrane region" description="Helical" evidence="2">
    <location>
        <begin position="420"/>
        <end position="442"/>
    </location>
</feature>
<feature type="transmembrane region" description="Helical" evidence="2">
    <location>
        <begin position="463"/>
        <end position="484"/>
    </location>
</feature>
<evidence type="ECO:0000256" key="1">
    <source>
        <dbReference type="SAM" id="MobiDB-lite"/>
    </source>
</evidence>
<gene>
    <name evidence="4" type="ORF">Phou_075670</name>
</gene>
<comment type="caution">
    <text evidence="4">The sequence shown here is derived from an EMBL/GenBank/DDBJ whole genome shotgun (WGS) entry which is preliminary data.</text>
</comment>
<proteinExistence type="predicted"/>
<keyword evidence="2" id="KW-0812">Transmembrane</keyword>
<dbReference type="PANTHER" id="PTHR43265:SF1">
    <property type="entry name" value="ESTERASE ESTD"/>
    <property type="match status" value="1"/>
</dbReference>
<sequence length="489" mass="51130">MLRSVASLAVACAAGVVVLSVVGEALAPTWRTAPYRGEPLASPPGGSDQPVADTEPAASFEVRREDTEVPVRGARLAATVFAPATPGRHPAVAFVQGAGSNGRNAFLGMAEDFARAGIVAVAYDKRSDYSYLGNRDFDQLAEDAAAVAAMLRRRPDVDPARAGLWGLSEGGRVVPLAASRHAEIGFAVVVSGAVRGPLRNTIWSVQEGLARAGSPSGARRLAAQVLGAGRIATLHLDPPQDTWEKVRQPVLLVYGTEDFLVPPAESTRAVADGLRRGGNTSYTVAFFGGADHGLRVDGKRAPGYLRTITDWITGLPASGATGGRVTGPAPRQRFASVPLPEPRWYGGIPALAVTIGLMVVGYLVVPGILRRRARAGGGPWPAVEARTRILARSSTATFIGLWVYIGLLVGLGYTRNGSAVLFHAGWGVLRFAALGAVVLAVLATRELIVARADGWSATGAQRATLAVSLGTSAVLLLTAAYWGLYGPRW</sequence>
<organism evidence="4 5">
    <name type="scientific">Phytohabitans houttuyneae</name>
    <dbReference type="NCBI Taxonomy" id="1076126"/>
    <lineage>
        <taxon>Bacteria</taxon>
        <taxon>Bacillati</taxon>
        <taxon>Actinomycetota</taxon>
        <taxon>Actinomycetes</taxon>
        <taxon>Micromonosporales</taxon>
        <taxon>Micromonosporaceae</taxon>
    </lineage>
</organism>
<keyword evidence="2" id="KW-1133">Transmembrane helix</keyword>
<evidence type="ECO:0000259" key="3">
    <source>
        <dbReference type="Pfam" id="PF00326"/>
    </source>
</evidence>
<dbReference type="Gene3D" id="3.40.50.1820">
    <property type="entry name" value="alpha/beta hydrolase"/>
    <property type="match status" value="1"/>
</dbReference>
<dbReference type="Proteomes" id="UP000482800">
    <property type="component" value="Unassembled WGS sequence"/>
</dbReference>
<evidence type="ECO:0000256" key="2">
    <source>
        <dbReference type="SAM" id="Phobius"/>
    </source>
</evidence>
<reference evidence="4 5" key="2">
    <citation type="submission" date="2020-03" db="EMBL/GenBank/DDBJ databases">
        <authorList>
            <person name="Ichikawa N."/>
            <person name="Kimura A."/>
            <person name="Kitahashi Y."/>
            <person name="Uohara A."/>
        </authorList>
    </citation>
    <scope>NUCLEOTIDE SEQUENCE [LARGE SCALE GENOMIC DNA]</scope>
    <source>
        <strain evidence="4 5">NBRC 108639</strain>
    </source>
</reference>
<name>A0A6V8KNP1_9ACTN</name>
<dbReference type="InterPro" id="IPR053145">
    <property type="entry name" value="AB_hydrolase_Est10"/>
</dbReference>
<feature type="transmembrane region" description="Helical" evidence="2">
    <location>
        <begin position="344"/>
        <end position="365"/>
    </location>
</feature>
<dbReference type="SUPFAM" id="SSF53474">
    <property type="entry name" value="alpha/beta-Hydrolases"/>
    <property type="match status" value="1"/>
</dbReference>
<keyword evidence="2" id="KW-0472">Membrane</keyword>
<dbReference type="GO" id="GO:0052689">
    <property type="term" value="F:carboxylic ester hydrolase activity"/>
    <property type="evidence" value="ECO:0007669"/>
    <property type="project" value="TreeGrafter"/>
</dbReference>
<dbReference type="InterPro" id="IPR001375">
    <property type="entry name" value="Peptidase_S9_cat"/>
</dbReference>
<evidence type="ECO:0000313" key="4">
    <source>
        <dbReference type="EMBL" id="GFJ83387.1"/>
    </source>
</evidence>
<evidence type="ECO:0000313" key="5">
    <source>
        <dbReference type="Proteomes" id="UP000482800"/>
    </source>
</evidence>
<feature type="domain" description="Peptidase S9 prolyl oligopeptidase catalytic" evidence="3">
    <location>
        <begin position="140"/>
        <end position="312"/>
    </location>
</feature>
<dbReference type="EMBL" id="BLPF01000003">
    <property type="protein sequence ID" value="GFJ83387.1"/>
    <property type="molecule type" value="Genomic_DNA"/>
</dbReference>
<dbReference type="GO" id="GO:0008236">
    <property type="term" value="F:serine-type peptidase activity"/>
    <property type="evidence" value="ECO:0007669"/>
    <property type="project" value="InterPro"/>
</dbReference>
<feature type="region of interest" description="Disordered" evidence="1">
    <location>
        <begin position="34"/>
        <end position="57"/>
    </location>
</feature>
<keyword evidence="5" id="KW-1185">Reference proteome</keyword>